<gene>
    <name evidence="1" type="ORF">SAMN05421872_10171</name>
</gene>
<dbReference type="Proteomes" id="UP000199034">
    <property type="component" value="Unassembled WGS sequence"/>
</dbReference>
<keyword evidence="2" id="KW-1185">Reference proteome</keyword>
<proteinExistence type="predicted"/>
<accession>A0A1G6I6D9</accession>
<dbReference type="InterPro" id="IPR037401">
    <property type="entry name" value="SnoaL-like"/>
</dbReference>
<sequence>MAASNERIREVVEAYVDRVGNGTSAEVVALYAEGATVEDPVGADVLTTREQIATFYGNLDGLEQETSLVEARIGGGQAAFLFRISTKVGDQTFTMAPIDVMTFDDDGLITSMKAYWNADTDMTVT</sequence>
<dbReference type="AlphaFoldDB" id="A0A1G6I6D9"/>
<dbReference type="OrthoDB" id="459617at2"/>
<dbReference type="Pfam" id="PF12680">
    <property type="entry name" value="SnoaL_2"/>
    <property type="match status" value="1"/>
</dbReference>
<keyword evidence="1" id="KW-0413">Isomerase</keyword>
<protein>
    <submittedName>
        <fullName evidence="1">Steroid delta-isomerase</fullName>
    </submittedName>
</protein>
<dbReference type="Gene3D" id="3.10.450.50">
    <property type="match status" value="1"/>
</dbReference>
<dbReference type="GO" id="GO:0016853">
    <property type="term" value="F:isomerase activity"/>
    <property type="evidence" value="ECO:0007669"/>
    <property type="project" value="UniProtKB-KW"/>
</dbReference>
<dbReference type="InterPro" id="IPR032710">
    <property type="entry name" value="NTF2-like_dom_sf"/>
</dbReference>
<organism evidence="1 2">
    <name type="scientific">Nocardioides lianchengensis</name>
    <dbReference type="NCBI Taxonomy" id="1045774"/>
    <lineage>
        <taxon>Bacteria</taxon>
        <taxon>Bacillati</taxon>
        <taxon>Actinomycetota</taxon>
        <taxon>Actinomycetes</taxon>
        <taxon>Propionibacteriales</taxon>
        <taxon>Nocardioidaceae</taxon>
        <taxon>Nocardioides</taxon>
    </lineage>
</organism>
<evidence type="ECO:0000313" key="1">
    <source>
        <dbReference type="EMBL" id="SDC01988.1"/>
    </source>
</evidence>
<dbReference type="EMBL" id="FMZM01000001">
    <property type="protein sequence ID" value="SDC01988.1"/>
    <property type="molecule type" value="Genomic_DNA"/>
</dbReference>
<reference evidence="2" key="1">
    <citation type="submission" date="2016-10" db="EMBL/GenBank/DDBJ databases">
        <authorList>
            <person name="Varghese N."/>
            <person name="Submissions S."/>
        </authorList>
    </citation>
    <scope>NUCLEOTIDE SEQUENCE [LARGE SCALE GENOMIC DNA]</scope>
    <source>
        <strain evidence="2">CGMCC 4.6858</strain>
    </source>
</reference>
<name>A0A1G6I6D9_9ACTN</name>
<evidence type="ECO:0000313" key="2">
    <source>
        <dbReference type="Proteomes" id="UP000199034"/>
    </source>
</evidence>
<dbReference type="SUPFAM" id="SSF54427">
    <property type="entry name" value="NTF2-like"/>
    <property type="match status" value="1"/>
</dbReference>
<dbReference type="STRING" id="1045774.SAMN05421872_10171"/>
<dbReference type="RefSeq" id="WP_090849619.1">
    <property type="nucleotide sequence ID" value="NZ_FMZM01000001.1"/>
</dbReference>